<dbReference type="AlphaFoldDB" id="A0A2U1MA76"/>
<organism evidence="5 6">
    <name type="scientific">Artemisia annua</name>
    <name type="common">Sweet wormwood</name>
    <dbReference type="NCBI Taxonomy" id="35608"/>
    <lineage>
        <taxon>Eukaryota</taxon>
        <taxon>Viridiplantae</taxon>
        <taxon>Streptophyta</taxon>
        <taxon>Embryophyta</taxon>
        <taxon>Tracheophyta</taxon>
        <taxon>Spermatophyta</taxon>
        <taxon>Magnoliopsida</taxon>
        <taxon>eudicotyledons</taxon>
        <taxon>Gunneridae</taxon>
        <taxon>Pentapetalae</taxon>
        <taxon>asterids</taxon>
        <taxon>campanulids</taxon>
        <taxon>Asterales</taxon>
        <taxon>Asteraceae</taxon>
        <taxon>Asteroideae</taxon>
        <taxon>Anthemideae</taxon>
        <taxon>Artemisiinae</taxon>
        <taxon>Artemisia</taxon>
    </lineage>
</organism>
<evidence type="ECO:0000313" key="6">
    <source>
        <dbReference type="Proteomes" id="UP000245207"/>
    </source>
</evidence>
<evidence type="ECO:0000256" key="1">
    <source>
        <dbReference type="ARBA" id="ARBA00004245"/>
    </source>
</evidence>
<dbReference type="InterPro" id="IPR036743">
    <property type="entry name" value="ARPC5_sf"/>
</dbReference>
<evidence type="ECO:0000256" key="2">
    <source>
        <dbReference type="ARBA" id="ARBA00006084"/>
    </source>
</evidence>
<dbReference type="InterPro" id="IPR006789">
    <property type="entry name" value="ARPC5"/>
</dbReference>
<name>A0A2U1MA76_ARTAN</name>
<comment type="similarity">
    <text evidence="2">Belongs to the ARPC5 family.</text>
</comment>
<gene>
    <name evidence="5" type="ORF">CTI12_AA379810</name>
</gene>
<comment type="subcellular location">
    <subcellularLocation>
        <location evidence="1">Cytoplasm</location>
        <location evidence="1">Cytoskeleton</location>
    </subcellularLocation>
</comment>
<accession>A0A2U1MA76</accession>
<dbReference type="PANTHER" id="PTHR12644">
    <property type="entry name" value="ARP2/3 COMPLEX 16 KD SUBUNIT P16-ARC"/>
    <property type="match status" value="1"/>
</dbReference>
<dbReference type="SUPFAM" id="SSF69103">
    <property type="entry name" value="Arp2/3 complex 16 kDa subunit ARPC5"/>
    <property type="match status" value="1"/>
</dbReference>
<proteinExistence type="inferred from homology"/>
<evidence type="ECO:0000313" key="5">
    <source>
        <dbReference type="EMBL" id="PWA58170.1"/>
    </source>
</evidence>
<dbReference type="GO" id="GO:0030833">
    <property type="term" value="P:regulation of actin filament polymerization"/>
    <property type="evidence" value="ECO:0007669"/>
    <property type="project" value="InterPro"/>
</dbReference>
<dbReference type="OrthoDB" id="429520at2759"/>
<protein>
    <submittedName>
        <fullName evidence="5">ARP2/3 complex 16 kDa subunit (p16-Arc)</fullName>
    </submittedName>
</protein>
<sequence>MAIKDVDLMFSSLDPEYYDIRTKYLYRGLSVGDHSTCDQCLRIHEKLTQKDYIKNGNLGTIRYPTLFGAFEYKFKSFLVSVVVALHVESLDYGSLFYDLDLRLSRSALCHIYTNERCVMELTIHISNLPCYANAILTVF</sequence>
<comment type="caution">
    <text evidence="5">The sequence shown here is derived from an EMBL/GenBank/DDBJ whole genome shotgun (WGS) entry which is preliminary data.</text>
</comment>
<dbReference type="STRING" id="35608.A0A2U1MA76"/>
<dbReference type="EMBL" id="PKPP01005974">
    <property type="protein sequence ID" value="PWA58170.1"/>
    <property type="molecule type" value="Genomic_DNA"/>
</dbReference>
<dbReference type="Gene3D" id="1.25.40.190">
    <property type="entry name" value="Actin-related protein 2/3 complex subunit 5"/>
    <property type="match status" value="1"/>
</dbReference>
<evidence type="ECO:0000256" key="4">
    <source>
        <dbReference type="ARBA" id="ARBA00023212"/>
    </source>
</evidence>
<dbReference type="GO" id="GO:0034314">
    <property type="term" value="P:Arp2/3 complex-mediated actin nucleation"/>
    <property type="evidence" value="ECO:0007669"/>
    <property type="project" value="InterPro"/>
</dbReference>
<dbReference type="GO" id="GO:0005885">
    <property type="term" value="C:Arp2/3 protein complex"/>
    <property type="evidence" value="ECO:0007669"/>
    <property type="project" value="InterPro"/>
</dbReference>
<reference evidence="5 6" key="1">
    <citation type="journal article" date="2018" name="Mol. Plant">
        <title>The genome of Artemisia annua provides insight into the evolution of Asteraceae family and artemisinin biosynthesis.</title>
        <authorList>
            <person name="Shen Q."/>
            <person name="Zhang L."/>
            <person name="Liao Z."/>
            <person name="Wang S."/>
            <person name="Yan T."/>
            <person name="Shi P."/>
            <person name="Liu M."/>
            <person name="Fu X."/>
            <person name="Pan Q."/>
            <person name="Wang Y."/>
            <person name="Lv Z."/>
            <person name="Lu X."/>
            <person name="Zhang F."/>
            <person name="Jiang W."/>
            <person name="Ma Y."/>
            <person name="Chen M."/>
            <person name="Hao X."/>
            <person name="Li L."/>
            <person name="Tang Y."/>
            <person name="Lv G."/>
            <person name="Zhou Y."/>
            <person name="Sun X."/>
            <person name="Brodelius P.E."/>
            <person name="Rose J.K.C."/>
            <person name="Tang K."/>
        </authorList>
    </citation>
    <scope>NUCLEOTIDE SEQUENCE [LARGE SCALE GENOMIC DNA]</scope>
    <source>
        <strain evidence="6">cv. Huhao1</strain>
        <tissue evidence="5">Leaf</tissue>
    </source>
</reference>
<keyword evidence="6" id="KW-1185">Reference proteome</keyword>
<keyword evidence="4" id="KW-0206">Cytoskeleton</keyword>
<keyword evidence="3" id="KW-0963">Cytoplasm</keyword>
<dbReference type="Proteomes" id="UP000245207">
    <property type="component" value="Unassembled WGS sequence"/>
</dbReference>
<evidence type="ECO:0000256" key="3">
    <source>
        <dbReference type="ARBA" id="ARBA00022490"/>
    </source>
</evidence>